<dbReference type="Proteomes" id="UP001515480">
    <property type="component" value="Unassembled WGS sequence"/>
</dbReference>
<gene>
    <name evidence="3" type="ORF">AB1Y20_015720</name>
</gene>
<dbReference type="AlphaFoldDB" id="A0AB34K1L7"/>
<name>A0AB34K1L7_PRYPA</name>
<feature type="compositionally biased region" description="Pro residues" evidence="2">
    <location>
        <begin position="946"/>
        <end position="959"/>
    </location>
</feature>
<organism evidence="3 4">
    <name type="scientific">Prymnesium parvum</name>
    <name type="common">Toxic golden alga</name>
    <dbReference type="NCBI Taxonomy" id="97485"/>
    <lineage>
        <taxon>Eukaryota</taxon>
        <taxon>Haptista</taxon>
        <taxon>Haptophyta</taxon>
        <taxon>Prymnesiophyceae</taxon>
        <taxon>Prymnesiales</taxon>
        <taxon>Prymnesiaceae</taxon>
        <taxon>Prymnesium</taxon>
    </lineage>
</organism>
<comment type="caution">
    <text evidence="3">The sequence shown here is derived from an EMBL/GenBank/DDBJ whole genome shotgun (WGS) entry which is preliminary data.</text>
</comment>
<feature type="compositionally biased region" description="Basic and acidic residues" evidence="2">
    <location>
        <begin position="303"/>
        <end position="314"/>
    </location>
</feature>
<accession>A0AB34K1L7</accession>
<keyword evidence="4" id="KW-1185">Reference proteome</keyword>
<feature type="coiled-coil region" evidence="1">
    <location>
        <begin position="626"/>
        <end position="692"/>
    </location>
</feature>
<protein>
    <recommendedName>
        <fullName evidence="5">Centrosomal protein POC5</fullName>
    </recommendedName>
</protein>
<evidence type="ECO:0000313" key="4">
    <source>
        <dbReference type="Proteomes" id="UP001515480"/>
    </source>
</evidence>
<evidence type="ECO:0000313" key="3">
    <source>
        <dbReference type="EMBL" id="KAL1527033.1"/>
    </source>
</evidence>
<reference evidence="3 4" key="1">
    <citation type="journal article" date="2024" name="Science">
        <title>Giant polyketide synthase enzymes in the biosynthesis of giant marine polyether toxins.</title>
        <authorList>
            <person name="Fallon T.R."/>
            <person name="Shende V.V."/>
            <person name="Wierzbicki I.H."/>
            <person name="Pendleton A.L."/>
            <person name="Watervoot N.F."/>
            <person name="Auber R.P."/>
            <person name="Gonzalez D.J."/>
            <person name="Wisecaver J.H."/>
            <person name="Moore B.S."/>
        </authorList>
    </citation>
    <scope>NUCLEOTIDE SEQUENCE [LARGE SCALE GENOMIC DNA]</scope>
    <source>
        <strain evidence="3 4">12B1</strain>
    </source>
</reference>
<sequence>MADVQLSGEAAPSDEHVRAGVLATTDMDHVPVPAPDDESPEAPSDVLHLPPVASERLESAGAFPHAQPNEQAMPPGLPHDSAAAISCASDGVSVPTVPTEKDLITVPSSPFEPSEAKHSASSSCLGTTLPVEADSNFCVETALPVESISNFCVDTALPVEATSDSCEETALPAEATSNSCVETILPVEVTSDSCAEATFPVESTSNLDTVLPVEAISTSCVETTFPIEATADSCVETTLPVESASSSSGGTPTHVTRPAGPPPQLEPPGSAEVLTGAAGPSKPVADSEAVIASSDQPATPLAKGRELTQSDALRHSSASNPQTSTMAGATGDASRADSAVNMVTGLPREDTSARGPRTSTLRWAHDDEGGPSKCSARKATQTAQGGGPAAPRREQADGVSSTVAVQGAAPSASTAPVGSGGAYTAAHLPQPLAPTVSSTAQAAPLDANLPTADVTVSLLTSACHELLDAQRRRATWLQHSIWAQLAQSEAALLVEIEGLAPSAATEAATLLRIPLDDLSNGINAILNQLGLDEVGHVKGCFATLSHELERVHHNLLARSKDTLAFVRESDATKLQVARRAAAAQVKEATIELERKWEARLADAVRRAKAEAAAEYERTKPEQPPSLVQLVEERAQLRAQLESMAAQLKEQEQETQRTYQRHAQSFAELDRVRASLKKELSSVQEQATSAQDQLLACQIAERHNANKIRTTQQALRTAHEELGTAQARIMGLTDEVSRLQAALDAAQSKMGRDAWPSDGSTLRASHGSVGLGGGVCHQAFDVSTAELRPSSAQQSSRPIGVNMLAPSPETATNSSVHVIHLTIDRARTGDWGPRSQAMAGADGVQDSPAITFSRSSVIPGEEGPALAQSCSSASRHGSDLRRTNDSRSSPRQIISAPPYRLGQKRSMLNGRRDGRSTRQPCAPIAVSPREVLASDPFVSNRAALAVPKPPSPRHAPPVTPRAPARTLTQALEGPPKDLVSNLEARQHALFTMMREREIADEISAASENVMRPHSARLTSDCPQILMPEWEYEEQLASRIYGAGTGARNRHLGFNFRG</sequence>
<feature type="region of interest" description="Disordered" evidence="2">
    <location>
        <begin position="1"/>
        <end position="83"/>
    </location>
</feature>
<evidence type="ECO:0008006" key="5">
    <source>
        <dbReference type="Google" id="ProtNLM"/>
    </source>
</evidence>
<proteinExistence type="predicted"/>
<feature type="region of interest" description="Disordered" evidence="2">
    <location>
        <begin position="853"/>
        <end position="921"/>
    </location>
</feature>
<feature type="compositionally biased region" description="Polar residues" evidence="2">
    <location>
        <begin position="315"/>
        <end position="327"/>
    </location>
</feature>
<feature type="compositionally biased region" description="Polar residues" evidence="2">
    <location>
        <begin position="243"/>
        <end position="254"/>
    </location>
</feature>
<keyword evidence="1" id="KW-0175">Coiled coil</keyword>
<dbReference type="EMBL" id="JBGBPQ010000003">
    <property type="protein sequence ID" value="KAL1527033.1"/>
    <property type="molecule type" value="Genomic_DNA"/>
</dbReference>
<feature type="compositionally biased region" description="Basic and acidic residues" evidence="2">
    <location>
        <begin position="875"/>
        <end position="884"/>
    </location>
</feature>
<evidence type="ECO:0000256" key="2">
    <source>
        <dbReference type="SAM" id="MobiDB-lite"/>
    </source>
</evidence>
<feature type="region of interest" description="Disordered" evidence="2">
    <location>
        <begin position="240"/>
        <end position="420"/>
    </location>
</feature>
<evidence type="ECO:0000256" key="1">
    <source>
        <dbReference type="SAM" id="Coils"/>
    </source>
</evidence>
<feature type="region of interest" description="Disordered" evidence="2">
    <location>
        <begin position="942"/>
        <end position="962"/>
    </location>
</feature>